<evidence type="ECO:0000313" key="1">
    <source>
        <dbReference type="EMBL" id="CAH3164689.1"/>
    </source>
</evidence>
<organism evidence="1 2">
    <name type="scientific">Porites evermanni</name>
    <dbReference type="NCBI Taxonomy" id="104178"/>
    <lineage>
        <taxon>Eukaryota</taxon>
        <taxon>Metazoa</taxon>
        <taxon>Cnidaria</taxon>
        <taxon>Anthozoa</taxon>
        <taxon>Hexacorallia</taxon>
        <taxon>Scleractinia</taxon>
        <taxon>Fungiina</taxon>
        <taxon>Poritidae</taxon>
        <taxon>Porites</taxon>
    </lineage>
</organism>
<reference evidence="1 2" key="1">
    <citation type="submission" date="2022-05" db="EMBL/GenBank/DDBJ databases">
        <authorList>
            <consortium name="Genoscope - CEA"/>
            <person name="William W."/>
        </authorList>
    </citation>
    <scope>NUCLEOTIDE SEQUENCE [LARGE SCALE GENOMIC DNA]</scope>
</reference>
<accession>A0ABN8QIE3</accession>
<dbReference type="Proteomes" id="UP001159427">
    <property type="component" value="Unassembled WGS sequence"/>
</dbReference>
<proteinExistence type="predicted"/>
<comment type="caution">
    <text evidence="1">The sequence shown here is derived from an EMBL/GenBank/DDBJ whole genome shotgun (WGS) entry which is preliminary data.</text>
</comment>
<keyword evidence="2" id="KW-1185">Reference proteome</keyword>
<sequence length="204" mass="22777">MASMAVGFQSERKLENKNKWDWNCAGALCTSNWRTQTPRLTYYSLRGIESNENYVQRLENSKSSVTKRDKKLVAAKRMLYQGRPGPKAKRQLLVRTQKEQDLPDARSSIQIPLANSPSLRKLAATTASRRGRKTGALAFRSVGAAAPSATLWQLTPWGKDAKLISPGTFFLHVTLPLALLHLGPQTALPESRETTFHDCSLLNR</sequence>
<dbReference type="EMBL" id="CALNXI010001318">
    <property type="protein sequence ID" value="CAH3164689.1"/>
    <property type="molecule type" value="Genomic_DNA"/>
</dbReference>
<gene>
    <name evidence="1" type="ORF">PEVE_00005047</name>
</gene>
<name>A0ABN8QIE3_9CNID</name>
<evidence type="ECO:0000313" key="2">
    <source>
        <dbReference type="Proteomes" id="UP001159427"/>
    </source>
</evidence>
<protein>
    <submittedName>
        <fullName evidence="1">Uncharacterized protein</fullName>
    </submittedName>
</protein>